<evidence type="ECO:0000256" key="3">
    <source>
        <dbReference type="ARBA" id="ARBA00022771"/>
    </source>
</evidence>
<feature type="domain" description="C2H2-type" evidence="7">
    <location>
        <begin position="2331"/>
        <end position="2355"/>
    </location>
</feature>
<feature type="compositionally biased region" description="Basic and acidic residues" evidence="6">
    <location>
        <begin position="539"/>
        <end position="550"/>
    </location>
</feature>
<feature type="region of interest" description="Disordered" evidence="6">
    <location>
        <begin position="832"/>
        <end position="859"/>
    </location>
</feature>
<evidence type="ECO:0000256" key="4">
    <source>
        <dbReference type="ARBA" id="ARBA00022833"/>
    </source>
</evidence>
<dbReference type="InterPro" id="IPR050688">
    <property type="entry name" value="Zinc_finger/UBP_domain"/>
</dbReference>
<feature type="compositionally biased region" description="Basic and acidic residues" evidence="6">
    <location>
        <begin position="1589"/>
        <end position="1600"/>
    </location>
</feature>
<feature type="compositionally biased region" description="Polar residues" evidence="6">
    <location>
        <begin position="577"/>
        <end position="595"/>
    </location>
</feature>
<feature type="compositionally biased region" description="Low complexity" evidence="6">
    <location>
        <begin position="838"/>
        <end position="857"/>
    </location>
</feature>
<feature type="region of interest" description="Disordered" evidence="6">
    <location>
        <begin position="2048"/>
        <end position="2078"/>
    </location>
</feature>
<feature type="region of interest" description="Disordered" evidence="6">
    <location>
        <begin position="507"/>
        <end position="601"/>
    </location>
</feature>
<dbReference type="InterPro" id="IPR059058">
    <property type="entry name" value="Znf-C2H2_ZNF462"/>
</dbReference>
<dbReference type="GO" id="GO:0008270">
    <property type="term" value="F:zinc ion binding"/>
    <property type="evidence" value="ECO:0007669"/>
    <property type="project" value="UniProtKB-KW"/>
</dbReference>
<evidence type="ECO:0000256" key="1">
    <source>
        <dbReference type="ARBA" id="ARBA00022723"/>
    </source>
</evidence>
<dbReference type="PANTHER" id="PTHR24403">
    <property type="entry name" value="ZINC FINGER PROTEIN"/>
    <property type="match status" value="1"/>
</dbReference>
<organism evidence="8">
    <name type="scientific">Nothobranchius rachovii</name>
    <name type="common">bluefin notho</name>
    <dbReference type="NCBI Taxonomy" id="451742"/>
    <lineage>
        <taxon>Eukaryota</taxon>
        <taxon>Metazoa</taxon>
        <taxon>Chordata</taxon>
        <taxon>Craniata</taxon>
        <taxon>Vertebrata</taxon>
        <taxon>Euteleostomi</taxon>
        <taxon>Actinopterygii</taxon>
        <taxon>Neopterygii</taxon>
        <taxon>Teleostei</taxon>
        <taxon>Neoteleostei</taxon>
        <taxon>Acanthomorphata</taxon>
        <taxon>Ovalentaria</taxon>
        <taxon>Atherinomorphae</taxon>
        <taxon>Cyprinodontiformes</taxon>
        <taxon>Nothobranchiidae</taxon>
        <taxon>Nothobranchius</taxon>
    </lineage>
</organism>
<feature type="domain" description="C2H2-type" evidence="7">
    <location>
        <begin position="863"/>
        <end position="891"/>
    </location>
</feature>
<feature type="region of interest" description="Disordered" evidence="6">
    <location>
        <begin position="1722"/>
        <end position="1770"/>
    </location>
</feature>
<feature type="region of interest" description="Disordered" evidence="6">
    <location>
        <begin position="1394"/>
        <end position="1430"/>
    </location>
</feature>
<dbReference type="Pfam" id="PF23225">
    <property type="entry name" value="zf-C2H2_7th_ZNF462"/>
    <property type="match status" value="3"/>
</dbReference>
<dbReference type="Gene3D" id="3.30.160.60">
    <property type="entry name" value="Classic Zinc Finger"/>
    <property type="match status" value="4"/>
</dbReference>
<evidence type="ECO:0000259" key="7">
    <source>
        <dbReference type="PROSITE" id="PS50157"/>
    </source>
</evidence>
<feature type="domain" description="C2H2-type" evidence="7">
    <location>
        <begin position="1638"/>
        <end position="1665"/>
    </location>
</feature>
<accession>A0A1A8RUR9</accession>
<dbReference type="InterPro" id="IPR059059">
    <property type="entry name" value="Znf-C2H2_7th_ZNF462"/>
</dbReference>
<proteinExistence type="predicted"/>
<dbReference type="PROSITE" id="PS00028">
    <property type="entry name" value="ZINC_FINGER_C2H2_1"/>
    <property type="match status" value="9"/>
</dbReference>
<feature type="region of interest" description="Disordered" evidence="6">
    <location>
        <begin position="2183"/>
        <end position="2216"/>
    </location>
</feature>
<evidence type="ECO:0000313" key="8">
    <source>
        <dbReference type="EMBL" id="SBS09442.1"/>
    </source>
</evidence>
<feature type="compositionally biased region" description="Polar residues" evidence="6">
    <location>
        <begin position="523"/>
        <end position="532"/>
    </location>
</feature>
<dbReference type="EMBL" id="HAEH01019571">
    <property type="protein sequence ID" value="SBS09442.1"/>
    <property type="molecule type" value="Transcribed_RNA"/>
</dbReference>
<feature type="domain" description="C2H2-type" evidence="7">
    <location>
        <begin position="1158"/>
        <end position="1186"/>
    </location>
</feature>
<feature type="region of interest" description="Disordered" evidence="6">
    <location>
        <begin position="2137"/>
        <end position="2170"/>
    </location>
</feature>
<feature type="compositionally biased region" description="Polar residues" evidence="6">
    <location>
        <begin position="1057"/>
        <end position="1074"/>
    </location>
</feature>
<evidence type="ECO:0000256" key="5">
    <source>
        <dbReference type="PROSITE-ProRule" id="PRU00042"/>
    </source>
</evidence>
<feature type="compositionally biased region" description="Basic and acidic residues" evidence="6">
    <location>
        <begin position="2146"/>
        <end position="2170"/>
    </location>
</feature>
<sequence length="2355" mass="267253">MQSDQGSKSHHCPKCSLVFKSKVYLFEHLNKVHCLNVDAALTSAGLKTADIQKAAAGESRCPENNVFKCQLCDFATFNLDVLTEHKKQNHENLTETVVNHEEEPPDTKIINTSTNQCNNEAEDEPCIETTPILNCTSNSSKDLRMYKRPLQTATKVSSGSPDLNEHPYAKLTDNSKGTLILQETASSSLNTISSGVCKVTAMSVIDISHVQADHHLQEDQLKPKEQNKEVHNQGDKRGKGLLTTDYNFEGPSAKKFKSKNQETVLPESKHANQQPSGGTEFSFEVSDDEMEKSSVLVKENPPNPRVFFCKLCDYSDGSFKCIISHYQNYHPYVRSNASFIHDSNDQSATFRCLECPVEFPSSVDLKWHYTEKHPEAPDVFNLQLNELSLAFKCFSCPFTTNRSKALGEHYKEKHPTCEIDNSLLFCQYSVSKCQEESPQVQTCQKIPSPEKSRELSPERVVTPCKDVKEVPSPQQPSPMPAGTLYRCKKCEFTHKSSIVMHVHYKRKHPNKKVTLDEIKQANHKNSLETSQMMPEDESSEKTNDKPEKPLQMKMKLSPLESKPRVSKDLSEVRAPKQTESVQDETLNKSPNPNRRMTSELDHSVPSSAEELYYCMHCDYTNSQLKSVVGHHCSKHLPVSRQDIIEYSADVRKKLMSTSSAKARKGTKKSIKKVKSHYEEEEVVDASGQKSDDYRDAETLFYCQRCNLGNPTLQGVLNHQNQVHETLTVKAEIIMKHTASIRSNIKRSKSRGKSKSPTYLPLPIVNKGDENKFFCNLCNFRQAKLVQVLQHYSKTHQGSANKAAVVQQYTNRVLKWLQKSLSKAAANHELLQKTENGKNKANNSIKSSSSVPPAAGSSDTHRNLKCNTCSFSTPYVFLLRAHLRNTHHSNRPVKDVLAFCFRQGAIKEGYHCEWCVFSHKNANRVYKHYQESHPQHTSSLEYIHARLYVGPKKELLQKDTPKVESAHPGDGAEDRSASKSSKQIESETYSCTRCSFKSKSKSSLSRHTNETHPVLAKDGLDSPSRKEASARSQLEELSEMPGVFESFQVPLEETDAPITSSTASDTKHSPITHSPANRGKSFDAKKGGGNPADTQSQIHVFKCRYCNYFNTLSQGILTHCYMKHPSLTCKTDSLHLNPARIHKCRRTNDAGENVKFSGYMCKTCPQIFESKYGLNKHCEREHNKTVKSGITPAKPYSTHESASKASFFSKHKYTKVKCQHCSVFCNTKTALHRHMRKEHLNTFSKDCLFKCMLCHNIYFVKNKLRNHYLKFHGKPALLKHYVPVHEHPTSQPEPRDRLQEQLKPTEGKLLIYKCPRCSYIHVSHHGILTHCQMKHPTHVARGHKLETGEIFISDIVKCSDGKGKYQRGYLCKQCPQIHPSIASLKAHKCEHGKVAASDDSLENPPASESEPGPLKNQTARESTAEPVPSLSTTKTLNNECSYQCQVCTYKTSTRPKLRDHYKYTHKFNAASVYKLLEKYNKRKRNYLLAYAEYKKSRDIKCKVCPDLVFESCQLLIDHYSTFHKLNSKLDFTVLSLGLKYNTTGLYRCAECLIQLNGTKKLCYHLDRHKQMVKTKRRKATPAVGTSLDPKPSEVRRRDKGPTFELSKWSSAPAEAFVPLPSPRSPEKLSMEESEADNQHPCQRCHRAFKSLRALQTHERGHAALAAIRKRDRVSKLNQDIKEFILYKSGTSKPFRCSCCIYRTNIINLMRSHVLKNHQDIIQRTKEKEESSNEDEEQPQREEMAPSESSEKRNSPEPDEDPEEAEESYSEHADVQRQLNHYSLVAQKNDKTDGNVLKSFFLENCTLYCEICTFNTEHLSSIRRHYMNRHGKKLLKCKDCEFVTGLRKCLQSCSVLLSEFSSFSCFVRKTLELHSQMGHSTCESKPTHQQVIRCPFCLYHSKNKNNMIDHIVLHREERVLPVELNRPKLSRYLRGTVFRCHKCTFSSGGAETLRLHMLKHGGDIQPYRCRLCYFDCSQTAELEAHLSDKHQVLRNHQLVSQVDECNPNDKQAENKESVSDRDEIPQKDIIAEYGARDTMLLPIVEAHVKQEREENESSASDFQPDDAQPQKKHQQDSPTADLNVAFALSAEGRKSMHEGLGDLEEEGNLARLMGQLKEEAEEAQVDGLGFQELQQKVQISKATSEEDAERRALPQEEDGSRSHGWEDRKPTIKIEKVETVCADEDLRDEEGSATCSPTPTTNSVSANVSSAQTTPGGLTSERRLLTHSTRYTQQKLNWKSHVGAGLDSCEPEQKQTASDWTDTIEPRGEVPAAETERHEEQQQELLQSNQEEETALLAQKQDAKDETRCKEQEIPSMCDADDAAGVPRVDRPFTCHFCGRSLTNASELKRHIKRHGL</sequence>
<dbReference type="InterPro" id="IPR013087">
    <property type="entry name" value="Znf_C2H2_type"/>
</dbReference>
<feature type="region of interest" description="Disordered" evidence="6">
    <location>
        <begin position="953"/>
        <end position="983"/>
    </location>
</feature>
<keyword evidence="3 5" id="KW-0863">Zinc-finger</keyword>
<feature type="compositionally biased region" description="Basic and acidic residues" evidence="6">
    <location>
        <begin position="2008"/>
        <end position="2024"/>
    </location>
</feature>
<feature type="compositionally biased region" description="Basic and acidic residues" evidence="6">
    <location>
        <begin position="1017"/>
        <end position="1028"/>
    </location>
</feature>
<feature type="region of interest" description="Disordered" evidence="6">
    <location>
        <begin position="1998"/>
        <end position="2024"/>
    </location>
</feature>
<dbReference type="GO" id="GO:0005634">
    <property type="term" value="C:nucleus"/>
    <property type="evidence" value="ECO:0007669"/>
    <property type="project" value="TreeGrafter"/>
</dbReference>
<feature type="region of interest" description="Disordered" evidence="6">
    <location>
        <begin position="1001"/>
        <end position="1040"/>
    </location>
</feature>
<feature type="region of interest" description="Disordered" evidence="6">
    <location>
        <begin position="1614"/>
        <end position="1638"/>
    </location>
</feature>
<feature type="region of interest" description="Disordered" evidence="6">
    <location>
        <begin position="1572"/>
        <end position="1600"/>
    </location>
</feature>
<evidence type="ECO:0000256" key="2">
    <source>
        <dbReference type="ARBA" id="ARBA00022737"/>
    </source>
</evidence>
<gene>
    <name evidence="8" type="primary">Nfu_g_1_007380</name>
</gene>
<keyword evidence="1" id="KW-0479">Metal-binding</keyword>
<keyword evidence="2" id="KW-0677">Repeat</keyword>
<dbReference type="GO" id="GO:0045944">
    <property type="term" value="P:positive regulation of transcription by RNA polymerase II"/>
    <property type="evidence" value="ECO:0007669"/>
    <property type="project" value="TreeGrafter"/>
</dbReference>
<reference evidence="8" key="2">
    <citation type="submission" date="2016-06" db="EMBL/GenBank/DDBJ databases">
        <title>The genome of a short-lived fish provides insights into sex chromosome evolution and the genetic control of aging.</title>
        <authorList>
            <person name="Reichwald K."/>
            <person name="Felder M."/>
            <person name="Petzold A."/>
            <person name="Koch P."/>
            <person name="Groth M."/>
            <person name="Platzer M."/>
        </authorList>
    </citation>
    <scope>NUCLEOTIDE SEQUENCE</scope>
    <source>
        <tissue evidence="8">Brain</tissue>
    </source>
</reference>
<feature type="compositionally biased region" description="Basic and acidic residues" evidence="6">
    <location>
        <begin position="2262"/>
        <end position="2279"/>
    </location>
</feature>
<dbReference type="PROSITE" id="PS50157">
    <property type="entry name" value="ZINC_FINGER_C2H2_2"/>
    <property type="match status" value="4"/>
</dbReference>
<dbReference type="PANTHER" id="PTHR24403:SF67">
    <property type="entry name" value="FI01116P-RELATED"/>
    <property type="match status" value="1"/>
</dbReference>
<dbReference type="SMART" id="SM00355">
    <property type="entry name" value="ZnF_C2H2"/>
    <property type="match status" value="28"/>
</dbReference>
<feature type="compositionally biased region" description="Acidic residues" evidence="6">
    <location>
        <begin position="1755"/>
        <end position="1766"/>
    </location>
</feature>
<dbReference type="Pfam" id="PF23075">
    <property type="entry name" value="zf-C2H2_ZNF462_11"/>
    <property type="match status" value="2"/>
</dbReference>
<feature type="compositionally biased region" description="Basic and acidic residues" evidence="6">
    <location>
        <begin position="1736"/>
        <end position="1754"/>
    </location>
</feature>
<evidence type="ECO:0000256" key="6">
    <source>
        <dbReference type="SAM" id="MobiDB-lite"/>
    </source>
</evidence>
<feature type="region of interest" description="Disordered" evidence="6">
    <location>
        <begin position="1057"/>
        <end position="1092"/>
    </location>
</feature>
<feature type="compositionally biased region" description="Basic and acidic residues" evidence="6">
    <location>
        <begin position="561"/>
        <end position="576"/>
    </location>
</feature>
<feature type="compositionally biased region" description="Basic and acidic residues" evidence="6">
    <location>
        <begin position="217"/>
        <end position="238"/>
    </location>
</feature>
<reference evidence="8" key="1">
    <citation type="submission" date="2016-05" db="EMBL/GenBank/DDBJ databases">
        <authorList>
            <person name="Lavstsen T."/>
            <person name="Jespersen J.S."/>
        </authorList>
    </citation>
    <scope>NUCLEOTIDE SEQUENCE</scope>
    <source>
        <tissue evidence="8">Brain</tissue>
    </source>
</reference>
<feature type="compositionally biased region" description="Polar residues" evidence="6">
    <location>
        <begin position="2191"/>
        <end position="2215"/>
    </location>
</feature>
<name>A0A1A8RUR9_9TELE</name>
<protein>
    <recommendedName>
        <fullName evidence="7">C2H2-type domain-containing protein</fullName>
    </recommendedName>
</protein>
<keyword evidence="4" id="KW-0862">Zinc</keyword>
<feature type="region of interest" description="Disordered" evidence="6">
    <location>
        <begin position="2241"/>
        <end position="2306"/>
    </location>
</feature>
<feature type="region of interest" description="Disordered" evidence="6">
    <location>
        <begin position="217"/>
        <end position="284"/>
    </location>
</feature>